<gene>
    <name evidence="2" type="ORF">NDU88_001771</name>
</gene>
<feature type="region of interest" description="Disordered" evidence="1">
    <location>
        <begin position="60"/>
        <end position="169"/>
    </location>
</feature>
<proteinExistence type="predicted"/>
<sequence>MKQLESGRCGDPSDRIVRRPGAREFFLWARIGEKRIRGEAQDVGRHLAFENGVRIEWSARAARTAHSAGSPVHPQSPAPEPTPGAVKPAEQLSLWRGPDSAGPAALRSAMLASDHPRQRGEGNRSTGDLFKRLGTKLARPVTRGPWKTGPGDPQPENRQPPGTSEESIE</sequence>
<dbReference type="AlphaFoldDB" id="A0AAV7T1G2"/>
<organism evidence="2 3">
    <name type="scientific">Pleurodeles waltl</name>
    <name type="common">Iberian ribbed newt</name>
    <dbReference type="NCBI Taxonomy" id="8319"/>
    <lineage>
        <taxon>Eukaryota</taxon>
        <taxon>Metazoa</taxon>
        <taxon>Chordata</taxon>
        <taxon>Craniata</taxon>
        <taxon>Vertebrata</taxon>
        <taxon>Euteleostomi</taxon>
        <taxon>Amphibia</taxon>
        <taxon>Batrachia</taxon>
        <taxon>Caudata</taxon>
        <taxon>Salamandroidea</taxon>
        <taxon>Salamandridae</taxon>
        <taxon>Pleurodelinae</taxon>
        <taxon>Pleurodeles</taxon>
    </lineage>
</organism>
<reference evidence="2" key="1">
    <citation type="journal article" date="2022" name="bioRxiv">
        <title>Sequencing and chromosome-scale assembly of the giantPleurodeles waltlgenome.</title>
        <authorList>
            <person name="Brown T."/>
            <person name="Elewa A."/>
            <person name="Iarovenko S."/>
            <person name="Subramanian E."/>
            <person name="Araus A.J."/>
            <person name="Petzold A."/>
            <person name="Susuki M."/>
            <person name="Suzuki K.-i.T."/>
            <person name="Hayashi T."/>
            <person name="Toyoda A."/>
            <person name="Oliveira C."/>
            <person name="Osipova E."/>
            <person name="Leigh N.D."/>
            <person name="Simon A."/>
            <person name="Yun M.H."/>
        </authorList>
    </citation>
    <scope>NUCLEOTIDE SEQUENCE</scope>
    <source>
        <strain evidence="2">20211129_DDA</strain>
        <tissue evidence="2">Liver</tissue>
    </source>
</reference>
<evidence type="ECO:0000256" key="1">
    <source>
        <dbReference type="SAM" id="MobiDB-lite"/>
    </source>
</evidence>
<accession>A0AAV7T1G2</accession>
<dbReference type="Proteomes" id="UP001066276">
    <property type="component" value="Chromosome 4_1"/>
</dbReference>
<comment type="caution">
    <text evidence="2">The sequence shown here is derived from an EMBL/GenBank/DDBJ whole genome shotgun (WGS) entry which is preliminary data.</text>
</comment>
<evidence type="ECO:0000313" key="2">
    <source>
        <dbReference type="EMBL" id="KAJ1169883.1"/>
    </source>
</evidence>
<keyword evidence="3" id="KW-1185">Reference proteome</keyword>
<feature type="compositionally biased region" description="Polar residues" evidence="1">
    <location>
        <begin position="156"/>
        <end position="169"/>
    </location>
</feature>
<evidence type="ECO:0000313" key="3">
    <source>
        <dbReference type="Proteomes" id="UP001066276"/>
    </source>
</evidence>
<dbReference type="EMBL" id="JANPWB010000007">
    <property type="protein sequence ID" value="KAJ1169883.1"/>
    <property type="molecule type" value="Genomic_DNA"/>
</dbReference>
<name>A0AAV7T1G2_PLEWA</name>
<protein>
    <submittedName>
        <fullName evidence="2">Uncharacterized protein</fullName>
    </submittedName>
</protein>